<comment type="caution">
    <text evidence="5">The sequence shown here is derived from an EMBL/GenBank/DDBJ whole genome shotgun (WGS) entry which is preliminary data.</text>
</comment>
<keyword evidence="6" id="KW-1185">Reference proteome</keyword>
<dbReference type="GO" id="GO:0005524">
    <property type="term" value="F:ATP binding"/>
    <property type="evidence" value="ECO:0007669"/>
    <property type="project" value="InterPro"/>
</dbReference>
<keyword evidence="1 4" id="KW-0812">Transmembrane</keyword>
<feature type="transmembrane region" description="Helical" evidence="4">
    <location>
        <begin position="106"/>
        <end position="127"/>
    </location>
</feature>
<evidence type="ECO:0000313" key="6">
    <source>
        <dbReference type="Proteomes" id="UP001196413"/>
    </source>
</evidence>
<dbReference type="InterPro" id="IPR036640">
    <property type="entry name" value="ABC1_TM_sf"/>
</dbReference>
<keyword evidence="2 4" id="KW-1133">Transmembrane helix</keyword>
<organism evidence="5 6">
    <name type="scientific">Parelaphostrongylus tenuis</name>
    <name type="common">Meningeal worm</name>
    <dbReference type="NCBI Taxonomy" id="148309"/>
    <lineage>
        <taxon>Eukaryota</taxon>
        <taxon>Metazoa</taxon>
        <taxon>Ecdysozoa</taxon>
        <taxon>Nematoda</taxon>
        <taxon>Chromadorea</taxon>
        <taxon>Rhabditida</taxon>
        <taxon>Rhabditina</taxon>
        <taxon>Rhabditomorpha</taxon>
        <taxon>Strongyloidea</taxon>
        <taxon>Metastrongylidae</taxon>
        <taxon>Parelaphostrongylus</taxon>
    </lineage>
</organism>
<dbReference type="GO" id="GO:0016020">
    <property type="term" value="C:membrane"/>
    <property type="evidence" value="ECO:0007669"/>
    <property type="project" value="InterPro"/>
</dbReference>
<dbReference type="Proteomes" id="UP001196413">
    <property type="component" value="Unassembled WGS sequence"/>
</dbReference>
<protein>
    <submittedName>
        <fullName evidence="5">Uncharacterized protein</fullName>
    </submittedName>
</protein>
<evidence type="ECO:0000256" key="1">
    <source>
        <dbReference type="ARBA" id="ARBA00022692"/>
    </source>
</evidence>
<keyword evidence="3 4" id="KW-0472">Membrane</keyword>
<reference evidence="5" key="1">
    <citation type="submission" date="2021-06" db="EMBL/GenBank/DDBJ databases">
        <title>Parelaphostrongylus tenuis whole genome reference sequence.</title>
        <authorList>
            <person name="Garwood T.J."/>
            <person name="Larsen P.A."/>
            <person name="Fountain-Jones N.M."/>
            <person name="Garbe J.R."/>
            <person name="Macchietto M.G."/>
            <person name="Kania S.A."/>
            <person name="Gerhold R.W."/>
            <person name="Richards J.E."/>
            <person name="Wolf T.M."/>
        </authorList>
    </citation>
    <scope>NUCLEOTIDE SEQUENCE</scope>
    <source>
        <strain evidence="5">MNPRO001-30</strain>
        <tissue evidence="5">Meninges</tissue>
    </source>
</reference>
<dbReference type="AlphaFoldDB" id="A0AAD5MJ16"/>
<proteinExistence type="predicted"/>
<gene>
    <name evidence="5" type="ORF">KIN20_005640</name>
</gene>
<evidence type="ECO:0000313" key="5">
    <source>
        <dbReference type="EMBL" id="KAJ1349956.1"/>
    </source>
</evidence>
<evidence type="ECO:0000256" key="3">
    <source>
        <dbReference type="ARBA" id="ARBA00023136"/>
    </source>
</evidence>
<dbReference type="EMBL" id="JAHQIW010000778">
    <property type="protein sequence ID" value="KAJ1349956.1"/>
    <property type="molecule type" value="Genomic_DNA"/>
</dbReference>
<accession>A0AAD5MJ16</accession>
<dbReference type="Gene3D" id="1.20.1560.10">
    <property type="entry name" value="ABC transporter type 1, transmembrane domain"/>
    <property type="match status" value="1"/>
</dbReference>
<name>A0AAD5MJ16_PARTN</name>
<sequence>MNHRPYSLLNVPAPAFPFIISENIEEGARRKDSETPSIGADAFIRGVTSGHSFRNSFILSNAEQFMMTVESTQFEQQVKTEMEEDGEIKAGLTTILRNAKGQYCRMALAVICAIFRGFELPALAFAYSMDAAYFDNPEHAPGRLITRLATDAPNVKAV</sequence>
<evidence type="ECO:0000256" key="2">
    <source>
        <dbReference type="ARBA" id="ARBA00022989"/>
    </source>
</evidence>
<evidence type="ECO:0000256" key="4">
    <source>
        <dbReference type="SAM" id="Phobius"/>
    </source>
</evidence>